<dbReference type="PRINTS" id="PR00080">
    <property type="entry name" value="SDRFAMILY"/>
</dbReference>
<dbReference type="InterPro" id="IPR002347">
    <property type="entry name" value="SDR_fam"/>
</dbReference>
<dbReference type="AlphaFoldDB" id="A0A7L5JNK0"/>
<dbReference type="InterPro" id="IPR020904">
    <property type="entry name" value="Sc_DH/Rdtase_CS"/>
</dbReference>
<dbReference type="Proteomes" id="UP000509513">
    <property type="component" value="Chromosome"/>
</dbReference>
<dbReference type="PANTHER" id="PTHR44169">
    <property type="entry name" value="NADPH-DEPENDENT 1-ACYLDIHYDROXYACETONE PHOSPHATE REDUCTASE"/>
    <property type="match status" value="1"/>
</dbReference>
<dbReference type="Gene3D" id="3.40.50.720">
    <property type="entry name" value="NAD(P)-binding Rossmann-like Domain"/>
    <property type="match status" value="1"/>
</dbReference>
<evidence type="ECO:0000256" key="2">
    <source>
        <dbReference type="ARBA" id="ARBA00023002"/>
    </source>
</evidence>
<keyword evidence="2" id="KW-0560">Oxidoreductase</keyword>
<organism evidence="4 5">
    <name type="scientific">Aliarcobacter cibarius</name>
    <dbReference type="NCBI Taxonomy" id="255507"/>
    <lineage>
        <taxon>Bacteria</taxon>
        <taxon>Pseudomonadati</taxon>
        <taxon>Campylobacterota</taxon>
        <taxon>Epsilonproteobacteria</taxon>
        <taxon>Campylobacterales</taxon>
        <taxon>Arcobacteraceae</taxon>
        <taxon>Aliarcobacter</taxon>
    </lineage>
</organism>
<dbReference type="RefSeq" id="WP_024774844.1">
    <property type="nucleotide sequence ID" value="NZ_CP054051.1"/>
</dbReference>
<comment type="similarity">
    <text evidence="1 3">Belongs to the short-chain dehydrogenases/reductases (SDR) family.</text>
</comment>
<dbReference type="PANTHER" id="PTHR44169:SF6">
    <property type="entry name" value="NADPH-DEPENDENT 1-ACYLDIHYDROXYACETONE PHOSPHATE REDUCTASE"/>
    <property type="match status" value="1"/>
</dbReference>
<evidence type="ECO:0000313" key="4">
    <source>
        <dbReference type="EMBL" id="QKJ26730.1"/>
    </source>
</evidence>
<dbReference type="GO" id="GO:0016491">
    <property type="term" value="F:oxidoreductase activity"/>
    <property type="evidence" value="ECO:0007669"/>
    <property type="project" value="UniProtKB-KW"/>
</dbReference>
<name>A0A7L5JNK0_9BACT</name>
<reference evidence="4 5" key="1">
    <citation type="submission" date="2020-05" db="EMBL/GenBank/DDBJ databases">
        <title>Complete genome sequencing of Campylobacter and Arcobacter type strains.</title>
        <authorList>
            <person name="Miller W.G."/>
            <person name="Yee E."/>
        </authorList>
    </citation>
    <scope>NUCLEOTIDE SEQUENCE [LARGE SCALE GENOMIC DNA]</scope>
    <source>
        <strain evidence="4 5">LMG 21996</strain>
    </source>
</reference>
<dbReference type="InterPro" id="IPR036291">
    <property type="entry name" value="NAD(P)-bd_dom_sf"/>
</dbReference>
<dbReference type="PRINTS" id="PR00081">
    <property type="entry name" value="GDHRDH"/>
</dbReference>
<dbReference type="KEGG" id="acib:ACBT_0799"/>
<dbReference type="Pfam" id="PF00106">
    <property type="entry name" value="adh_short"/>
    <property type="match status" value="1"/>
</dbReference>
<dbReference type="SUPFAM" id="SSF51735">
    <property type="entry name" value="NAD(P)-binding Rossmann-fold domains"/>
    <property type="match status" value="1"/>
</dbReference>
<proteinExistence type="inferred from homology"/>
<accession>A0A7L5JNK0</accession>
<evidence type="ECO:0000256" key="3">
    <source>
        <dbReference type="RuleBase" id="RU000363"/>
    </source>
</evidence>
<dbReference type="EMBL" id="CP054051">
    <property type="protein sequence ID" value="QKJ26730.1"/>
    <property type="molecule type" value="Genomic_DNA"/>
</dbReference>
<protein>
    <submittedName>
        <fullName evidence="4">Short-chain dehydrogenase/reductase</fullName>
    </submittedName>
</protein>
<dbReference type="PROSITE" id="PS00061">
    <property type="entry name" value="ADH_SHORT"/>
    <property type="match status" value="1"/>
</dbReference>
<sequence>MNLENKIVLITGANGGLGQAFIKYCLENNVQKIYCCARDIKNIDAIDKRIEPIKLDLTNLTDINNLESSIDSIDILVNNAGVNNEKRIFEVLNNDFEVNTFGTLNICKALYPKIKENGSIITINSVLAFMNLPIMAQYCASKSALHSIMQAIRAELGTKSINVFEVFPGPIDTRMSQNLKANKATPYEIVKEVFNGVNNKTFEIFPDDFSKNIILMLKNNPEQLEKEYALSIQK</sequence>
<evidence type="ECO:0000256" key="1">
    <source>
        <dbReference type="ARBA" id="ARBA00006484"/>
    </source>
</evidence>
<evidence type="ECO:0000313" key="5">
    <source>
        <dbReference type="Proteomes" id="UP000509513"/>
    </source>
</evidence>
<gene>
    <name evidence="4" type="ORF">ACBT_0799</name>
</gene>